<keyword evidence="4" id="KW-1185">Reference proteome</keyword>
<name>A0A4U8QF33_9FIRM</name>
<evidence type="ECO:0000313" key="3">
    <source>
        <dbReference type="EMBL" id="TLD00426.1"/>
    </source>
</evidence>
<dbReference type="PANTHER" id="PTHR46558">
    <property type="entry name" value="TRACRIPTIONAL REGULATORY PROTEIN-RELATED-RELATED"/>
    <property type="match status" value="1"/>
</dbReference>
<dbReference type="SUPFAM" id="SSF47413">
    <property type="entry name" value="lambda repressor-like DNA-binding domains"/>
    <property type="match status" value="1"/>
</dbReference>
<dbReference type="Gene3D" id="1.25.40.10">
    <property type="entry name" value="Tetratricopeptide repeat domain"/>
    <property type="match status" value="1"/>
</dbReference>
<evidence type="ECO:0000259" key="2">
    <source>
        <dbReference type="PROSITE" id="PS50943"/>
    </source>
</evidence>
<dbReference type="EMBL" id="QGQD01000055">
    <property type="protein sequence ID" value="TLD00426.1"/>
    <property type="molecule type" value="Genomic_DNA"/>
</dbReference>
<evidence type="ECO:0000256" key="1">
    <source>
        <dbReference type="ARBA" id="ARBA00023125"/>
    </source>
</evidence>
<dbReference type="InterPro" id="IPR010982">
    <property type="entry name" value="Lambda_DNA-bd_dom_sf"/>
</dbReference>
<reference evidence="3 4" key="1">
    <citation type="journal article" date="2019" name="Anaerobe">
        <title>Detection of Robinsoniella peoriensis in multiple bone samples of a trauma patient.</title>
        <authorList>
            <person name="Schrottner P."/>
            <person name="Hartwich K."/>
            <person name="Bunk B."/>
            <person name="Schober I."/>
            <person name="Helbig S."/>
            <person name="Rudolph W.W."/>
            <person name="Gunzer F."/>
        </authorList>
    </citation>
    <scope>NUCLEOTIDE SEQUENCE [LARGE SCALE GENOMIC DNA]</scope>
    <source>
        <strain evidence="3 4">DSM 106044</strain>
    </source>
</reference>
<dbReference type="SMART" id="SM00530">
    <property type="entry name" value="HTH_XRE"/>
    <property type="match status" value="1"/>
</dbReference>
<dbReference type="STRING" id="180332.GCA_000797495_04099"/>
<proteinExistence type="predicted"/>
<dbReference type="PROSITE" id="PS50943">
    <property type="entry name" value="HTH_CROC1"/>
    <property type="match status" value="1"/>
</dbReference>
<evidence type="ECO:0000313" key="4">
    <source>
        <dbReference type="Proteomes" id="UP000306509"/>
    </source>
</evidence>
<feature type="domain" description="HTH cro/C1-type" evidence="2">
    <location>
        <begin position="7"/>
        <end position="61"/>
    </location>
</feature>
<dbReference type="InterPro" id="IPR001387">
    <property type="entry name" value="Cro/C1-type_HTH"/>
</dbReference>
<sequence>MNIGEVILKLRKDKQLTQEQLAQAIGVTAPAVSKWETGSTYPDILLLPPLARALGTTIDHLLSYTQELDINMLDEIMADIRVICQDKGFREGMKKIQFYLKQYSNSEELKMRVISASIMLSYTMDQDFMEEEWDEWGNQLEKLAKEIVGSSNPLIRENAKVYLVTRCMEAEKYDEAEAYLDSIPQQQIDPSQLRPSIYLKKGDYKKAEKLLQSNLLSGIRNAEMALLSLTATARKTQNLERAFEYARAGCEIEEIFGSGGCLFAWEKITQLYLETYHEEEALKSIIKYMDHIREMDYSFQDRVYFDTVTLDCNENQGQVKGIKQSQLNLLMSDERYEKLRGYEAFQEAVQKLKEHIEAL</sequence>
<dbReference type="RefSeq" id="WP_052377750.1">
    <property type="nucleotide sequence ID" value="NZ_CABMJZ010000006.1"/>
</dbReference>
<dbReference type="AlphaFoldDB" id="A0A4U8QF33"/>
<dbReference type="Pfam" id="PF01381">
    <property type="entry name" value="HTH_3"/>
    <property type="match status" value="1"/>
</dbReference>
<dbReference type="InterPro" id="IPR011990">
    <property type="entry name" value="TPR-like_helical_dom_sf"/>
</dbReference>
<protein>
    <submittedName>
        <fullName evidence="3">Helix-turn-helix protein</fullName>
    </submittedName>
</protein>
<dbReference type="PANTHER" id="PTHR46558:SF11">
    <property type="entry name" value="HTH-TYPE TRANSCRIPTIONAL REGULATOR XRE"/>
    <property type="match status" value="1"/>
</dbReference>
<dbReference type="Gene3D" id="1.10.260.40">
    <property type="entry name" value="lambda repressor-like DNA-binding domains"/>
    <property type="match status" value="1"/>
</dbReference>
<dbReference type="GO" id="GO:0003677">
    <property type="term" value="F:DNA binding"/>
    <property type="evidence" value="ECO:0007669"/>
    <property type="project" value="UniProtKB-KW"/>
</dbReference>
<keyword evidence="1" id="KW-0238">DNA-binding</keyword>
<organism evidence="3 4">
    <name type="scientific">Robinsoniella peoriensis</name>
    <dbReference type="NCBI Taxonomy" id="180332"/>
    <lineage>
        <taxon>Bacteria</taxon>
        <taxon>Bacillati</taxon>
        <taxon>Bacillota</taxon>
        <taxon>Clostridia</taxon>
        <taxon>Lachnospirales</taxon>
        <taxon>Lachnospiraceae</taxon>
        <taxon>Robinsoniella</taxon>
    </lineage>
</organism>
<accession>A0A4U8QF33</accession>
<dbReference type="Proteomes" id="UP000306509">
    <property type="component" value="Unassembled WGS sequence"/>
</dbReference>
<gene>
    <name evidence="3" type="ORF">DSM106044_02734</name>
</gene>
<comment type="caution">
    <text evidence="3">The sequence shown here is derived from an EMBL/GenBank/DDBJ whole genome shotgun (WGS) entry which is preliminary data.</text>
</comment>
<dbReference type="SUPFAM" id="SSF81901">
    <property type="entry name" value="HCP-like"/>
    <property type="match status" value="1"/>
</dbReference>
<dbReference type="CDD" id="cd00093">
    <property type="entry name" value="HTH_XRE"/>
    <property type="match status" value="1"/>
</dbReference>